<gene>
    <name evidence="7" type="primary">zwf</name>
    <name evidence="10" type="ORF">AVDCRST_MAG76-208</name>
</gene>
<evidence type="ECO:0000256" key="6">
    <source>
        <dbReference type="ARBA" id="ARBA00023277"/>
    </source>
</evidence>
<evidence type="ECO:0000256" key="1">
    <source>
        <dbReference type="ARBA" id="ARBA00004937"/>
    </source>
</evidence>
<dbReference type="PANTHER" id="PTHR23429">
    <property type="entry name" value="GLUCOSE-6-PHOSPHATE 1-DEHYDROGENASE G6PD"/>
    <property type="match status" value="1"/>
</dbReference>
<dbReference type="HAMAP" id="MF_00966">
    <property type="entry name" value="G6PD"/>
    <property type="match status" value="1"/>
</dbReference>
<dbReference type="InterPro" id="IPR036291">
    <property type="entry name" value="NAD(P)-bd_dom_sf"/>
</dbReference>
<keyword evidence="6 7" id="KW-0119">Carbohydrate metabolism</keyword>
<dbReference type="InterPro" id="IPR022675">
    <property type="entry name" value="G6P_DH_C"/>
</dbReference>
<feature type="binding site" evidence="7">
    <location>
        <position position="229"/>
    </location>
    <ligand>
        <name>substrate</name>
    </ligand>
</feature>
<dbReference type="SUPFAM" id="SSF55347">
    <property type="entry name" value="Glyceraldehyde-3-phosphate dehydrogenase-like, C-terminal domain"/>
    <property type="match status" value="1"/>
</dbReference>
<dbReference type="InterPro" id="IPR001282">
    <property type="entry name" value="G6P_DH"/>
</dbReference>
<keyword evidence="3 7" id="KW-0313">Glucose metabolism</keyword>
<feature type="domain" description="Glucose-6-phosphate dehydrogenase C-terminal" evidence="9">
    <location>
        <begin position="202"/>
        <end position="500"/>
    </location>
</feature>
<dbReference type="GO" id="GO:0004345">
    <property type="term" value="F:glucose-6-phosphate dehydrogenase activity"/>
    <property type="evidence" value="ECO:0007669"/>
    <property type="project" value="UniProtKB-UniRule"/>
</dbReference>
<evidence type="ECO:0000259" key="9">
    <source>
        <dbReference type="Pfam" id="PF02781"/>
    </source>
</evidence>
<evidence type="ECO:0000256" key="5">
    <source>
        <dbReference type="ARBA" id="ARBA00023002"/>
    </source>
</evidence>
<dbReference type="NCBIfam" id="NF009492">
    <property type="entry name" value="PRK12853.1-3"/>
    <property type="match status" value="1"/>
</dbReference>
<evidence type="ECO:0000256" key="7">
    <source>
        <dbReference type="HAMAP-Rule" id="MF_00966"/>
    </source>
</evidence>
<keyword evidence="5 7" id="KW-0560">Oxidoreductase</keyword>
<comment type="function">
    <text evidence="7">Catalyzes the oxidation of glucose 6-phosphate to 6-phosphogluconolactone.</text>
</comment>
<dbReference type="PROSITE" id="PS00069">
    <property type="entry name" value="G6P_DEHYDROGENASE"/>
    <property type="match status" value="1"/>
</dbReference>
<dbReference type="GO" id="GO:0009051">
    <property type="term" value="P:pentose-phosphate shunt, oxidative branch"/>
    <property type="evidence" value="ECO:0007669"/>
    <property type="project" value="TreeGrafter"/>
</dbReference>
<dbReference type="InterPro" id="IPR019796">
    <property type="entry name" value="G6P_DH_AS"/>
</dbReference>
<feature type="binding site" evidence="7">
    <location>
        <position position="353"/>
    </location>
    <ligand>
        <name>substrate</name>
    </ligand>
</feature>
<dbReference type="PRINTS" id="PR00079">
    <property type="entry name" value="G6PDHDRGNASE"/>
</dbReference>
<dbReference type="Pfam" id="PF00479">
    <property type="entry name" value="G6PD_N"/>
    <property type="match status" value="1"/>
</dbReference>
<evidence type="ECO:0000256" key="4">
    <source>
        <dbReference type="ARBA" id="ARBA00022857"/>
    </source>
</evidence>
<feature type="binding site" evidence="7">
    <location>
        <position position="195"/>
    </location>
    <ligand>
        <name>substrate</name>
    </ligand>
</feature>
<comment type="catalytic activity">
    <reaction evidence="7">
        <text>D-glucose 6-phosphate + NADP(+) = 6-phospho-D-glucono-1,5-lactone + NADPH + H(+)</text>
        <dbReference type="Rhea" id="RHEA:15841"/>
        <dbReference type="ChEBI" id="CHEBI:15378"/>
        <dbReference type="ChEBI" id="CHEBI:57783"/>
        <dbReference type="ChEBI" id="CHEBI:57955"/>
        <dbReference type="ChEBI" id="CHEBI:58349"/>
        <dbReference type="ChEBI" id="CHEBI:61548"/>
        <dbReference type="EC" id="1.1.1.49"/>
    </reaction>
</comment>
<feature type="domain" description="Glucose-6-phosphate dehydrogenase NAD-binding" evidence="8">
    <location>
        <begin position="22"/>
        <end position="200"/>
    </location>
</feature>
<evidence type="ECO:0000256" key="3">
    <source>
        <dbReference type="ARBA" id="ARBA00022526"/>
    </source>
</evidence>
<reference evidence="10" key="1">
    <citation type="submission" date="2020-02" db="EMBL/GenBank/DDBJ databases">
        <authorList>
            <person name="Meier V. D."/>
        </authorList>
    </citation>
    <scope>NUCLEOTIDE SEQUENCE</scope>
    <source>
        <strain evidence="10">AVDCRST_MAG76</strain>
    </source>
</reference>
<dbReference type="GO" id="GO:0006006">
    <property type="term" value="P:glucose metabolic process"/>
    <property type="evidence" value="ECO:0007669"/>
    <property type="project" value="UniProtKB-KW"/>
</dbReference>
<dbReference type="PIRSF" id="PIRSF000110">
    <property type="entry name" value="G6PD"/>
    <property type="match status" value="1"/>
</dbReference>
<evidence type="ECO:0000256" key="2">
    <source>
        <dbReference type="ARBA" id="ARBA00009975"/>
    </source>
</evidence>
<dbReference type="Gene3D" id="3.30.360.10">
    <property type="entry name" value="Dihydrodipicolinate Reductase, domain 2"/>
    <property type="match status" value="1"/>
</dbReference>
<dbReference type="GO" id="GO:0005829">
    <property type="term" value="C:cytosol"/>
    <property type="evidence" value="ECO:0007669"/>
    <property type="project" value="TreeGrafter"/>
</dbReference>
<evidence type="ECO:0000313" key="10">
    <source>
        <dbReference type="EMBL" id="CAA9212711.1"/>
    </source>
</evidence>
<sequence length="502" mass="56305">MSDNPLLEGLDSDRRAPPCVLVVYGASGDLTSRKILPAIERLHRRRQLPGAFALVGTARTEMDDEDFRAACLKSVPDAAPGWDEMVKGFRYVAGDYTATETFDRLKEVLAEVDEQRGTHGNRVHYLATVPALFDDIARALGREGMNEPRFEDSFVRVVCEKPYGRDLGSARDLDDAMHSAFSEDQIYRIDHYLGKETVQNTLALRFANTFFEPLWSRQHIDHVQVTVAETVGVGSRAGFYETAGALRDIVQNHVLQVLSVCAMEPPATLDATGVRDEKVKALRAIRPWTPSDVVDNVVRAQYDSGWTEGQQVKAYRSEQGVDPTSTTETYVALKLEIDNWRWAGVPFYVRTGKRLPKRVTEVAFTFKAVPHLPFTTRDSRGLSPNALVLRIQPDEGITLRFGAKVPGGSFEVRDVLMDFSYGASFLQDTPDAYERLLLDAMVGDPTLFIRTDEVEQAWQICDPILEAWQDPSYPIATYESGGWGPKEADLLLQRDGRKWRTP</sequence>
<feature type="binding site" evidence="7">
    <location>
        <position position="59"/>
    </location>
    <ligand>
        <name>NADP(+)</name>
        <dbReference type="ChEBI" id="CHEBI:58349"/>
    </ligand>
</feature>
<protein>
    <recommendedName>
        <fullName evidence="7">Glucose-6-phosphate 1-dehydrogenase</fullName>
        <shortName evidence="7">G6PD</shortName>
        <ecNumber evidence="7">1.1.1.49</ecNumber>
    </recommendedName>
</protein>
<dbReference type="NCBIfam" id="TIGR00871">
    <property type="entry name" value="zwf"/>
    <property type="match status" value="1"/>
</dbReference>
<feature type="active site" description="Proton acceptor" evidence="7">
    <location>
        <position position="253"/>
    </location>
</feature>
<dbReference type="AlphaFoldDB" id="A0A6J4H311"/>
<dbReference type="Gene3D" id="3.40.50.720">
    <property type="entry name" value="NAD(P)-binding Rossmann-like Domain"/>
    <property type="match status" value="1"/>
</dbReference>
<comment type="similarity">
    <text evidence="2 7">Belongs to the glucose-6-phosphate dehydrogenase family.</text>
</comment>
<comment type="caution">
    <text evidence="7">Lacks conserved residue(s) required for the propagation of feature annotation.</text>
</comment>
<proteinExistence type="inferred from homology"/>
<name>A0A6J4H311_9ACTN</name>
<evidence type="ECO:0000259" key="8">
    <source>
        <dbReference type="Pfam" id="PF00479"/>
    </source>
</evidence>
<dbReference type="EMBL" id="CADCSZ010000014">
    <property type="protein sequence ID" value="CAA9212711.1"/>
    <property type="molecule type" value="Genomic_DNA"/>
</dbReference>
<dbReference type="EC" id="1.1.1.49" evidence="7"/>
<dbReference type="InterPro" id="IPR022674">
    <property type="entry name" value="G6P_DH_NAD-bd"/>
</dbReference>
<dbReference type="PANTHER" id="PTHR23429:SF0">
    <property type="entry name" value="GLUCOSE-6-PHOSPHATE 1-DEHYDROGENASE"/>
    <property type="match status" value="1"/>
</dbReference>
<keyword evidence="4 7" id="KW-0521">NADP</keyword>
<feature type="binding site" evidence="7">
    <location>
        <position position="191"/>
    </location>
    <ligand>
        <name>substrate</name>
    </ligand>
</feature>
<comment type="pathway">
    <text evidence="1 7">Carbohydrate degradation; pentose phosphate pathway; D-ribulose 5-phosphate from D-glucose 6-phosphate (oxidative stage): step 1/3.</text>
</comment>
<accession>A0A6J4H311</accession>
<organism evidence="10">
    <name type="scientific">uncultured Acidimicrobiales bacterium</name>
    <dbReference type="NCBI Taxonomy" id="310071"/>
    <lineage>
        <taxon>Bacteria</taxon>
        <taxon>Bacillati</taxon>
        <taxon>Actinomycetota</taxon>
        <taxon>Acidimicrobiia</taxon>
        <taxon>Acidimicrobiales</taxon>
        <taxon>environmental samples</taxon>
    </lineage>
</organism>
<dbReference type="UniPathway" id="UPA00115">
    <property type="reaction ID" value="UER00408"/>
</dbReference>
<feature type="binding site" evidence="7">
    <location>
        <position position="248"/>
    </location>
    <ligand>
        <name>substrate</name>
    </ligand>
</feature>
<dbReference type="SUPFAM" id="SSF51735">
    <property type="entry name" value="NAD(P)-binding Rossmann-fold domains"/>
    <property type="match status" value="1"/>
</dbReference>
<dbReference type="Pfam" id="PF02781">
    <property type="entry name" value="G6PD_C"/>
    <property type="match status" value="1"/>
</dbReference>
<dbReference type="GO" id="GO:0050661">
    <property type="term" value="F:NADP binding"/>
    <property type="evidence" value="ECO:0007669"/>
    <property type="project" value="UniProtKB-UniRule"/>
</dbReference>
<feature type="binding site" evidence="7">
    <location>
        <position position="161"/>
    </location>
    <ligand>
        <name>NADP(+)</name>
        <dbReference type="ChEBI" id="CHEBI:58349"/>
    </ligand>
</feature>